<keyword evidence="3" id="KW-0274">FAD</keyword>
<dbReference type="Gene3D" id="1.10.8.260">
    <property type="entry name" value="HI0933 insert domain-like"/>
    <property type="match status" value="1"/>
</dbReference>
<evidence type="ECO:0000256" key="2">
    <source>
        <dbReference type="ARBA" id="ARBA00022630"/>
    </source>
</evidence>
<dbReference type="PANTHER" id="PTHR42887:SF2">
    <property type="entry name" value="OS12G0638800 PROTEIN"/>
    <property type="match status" value="1"/>
</dbReference>
<feature type="domain" description="RsdA/BaiN/AoA(So)-like insert" evidence="5">
    <location>
        <begin position="197"/>
        <end position="361"/>
    </location>
</feature>
<proteinExistence type="predicted"/>
<dbReference type="PRINTS" id="PR00411">
    <property type="entry name" value="PNDRDTASEI"/>
</dbReference>
<dbReference type="AlphaFoldDB" id="A0A1F6BYA5"/>
<name>A0A1F6BYA5_9BACT</name>
<dbReference type="InterPro" id="IPR036188">
    <property type="entry name" value="FAD/NAD-bd_sf"/>
</dbReference>
<sequence>MSSIPHYDVIVIGGGPSGMMAAGKAALRGRRVLLIEKNKDLGKKLSITGGGRCNILNAEEDERELLSHYGEASKFLHSPFSQHGMKDSWRFFEELGLPIVVEARKRAFPESQKAADVTAALRKYVTTNNVELKRSTRASGFIMKDGQISGVKTNNGTYSADSYVLATGGLSHQETGSTGEGLEWLKQLGYRIHEPNPNIVPLTVDDEWVKKLSGTSLSFMKITFGSSLSKKDGKFSRTGKILFTHFGLSGPLILNSAHSVKKLLDKHGTVEAKIDMYPDTETGVLQQRVLSAFERNKNKLVKNVLNEIAPEGMDKGLIEILPTEFLEEKVHSVNKAERQTLVDLLKAMPVTVDGTMGMDWAVISDGGIDLTQVDTKTMRSKLHPNLFFTGDVLNINRPSGGYSLQLCWTTGTVVGMNA</sequence>
<dbReference type="EMBL" id="MFKO01000002">
    <property type="protein sequence ID" value="OGG41935.1"/>
    <property type="molecule type" value="Genomic_DNA"/>
</dbReference>
<evidence type="ECO:0000313" key="6">
    <source>
        <dbReference type="EMBL" id="OGG41935.1"/>
    </source>
</evidence>
<evidence type="ECO:0000259" key="5">
    <source>
        <dbReference type="Pfam" id="PF22780"/>
    </source>
</evidence>
<gene>
    <name evidence="6" type="ORF">A2837_01875</name>
</gene>
<dbReference type="Pfam" id="PF03486">
    <property type="entry name" value="HI0933_like"/>
    <property type="match status" value="1"/>
</dbReference>
<comment type="cofactor">
    <cofactor evidence="1">
        <name>FAD</name>
        <dbReference type="ChEBI" id="CHEBI:57692"/>
    </cofactor>
</comment>
<dbReference type="InterPro" id="IPR004792">
    <property type="entry name" value="BaiN-like"/>
</dbReference>
<dbReference type="SUPFAM" id="SSF160996">
    <property type="entry name" value="HI0933 insert domain-like"/>
    <property type="match status" value="1"/>
</dbReference>
<evidence type="ECO:0000256" key="3">
    <source>
        <dbReference type="ARBA" id="ARBA00022827"/>
    </source>
</evidence>
<evidence type="ECO:0008006" key="8">
    <source>
        <dbReference type="Google" id="ProtNLM"/>
    </source>
</evidence>
<dbReference type="InterPro" id="IPR055178">
    <property type="entry name" value="RsdA/BaiN/AoA(So)-like_dom"/>
</dbReference>
<dbReference type="Gene3D" id="2.40.30.10">
    <property type="entry name" value="Translation factors"/>
    <property type="match status" value="1"/>
</dbReference>
<comment type="caution">
    <text evidence="6">The sequence shown here is derived from an EMBL/GenBank/DDBJ whole genome shotgun (WGS) entry which is preliminary data.</text>
</comment>
<accession>A0A1F6BYA5</accession>
<evidence type="ECO:0000313" key="7">
    <source>
        <dbReference type="Proteomes" id="UP000176322"/>
    </source>
</evidence>
<organism evidence="6 7">
    <name type="scientific">Candidatus Kaiserbacteria bacterium RIFCSPHIGHO2_01_FULL_46_22</name>
    <dbReference type="NCBI Taxonomy" id="1798475"/>
    <lineage>
        <taxon>Bacteria</taxon>
        <taxon>Candidatus Kaiseribacteriota</taxon>
    </lineage>
</organism>
<reference evidence="6 7" key="1">
    <citation type="journal article" date="2016" name="Nat. Commun.">
        <title>Thousands of microbial genomes shed light on interconnected biogeochemical processes in an aquifer system.</title>
        <authorList>
            <person name="Anantharaman K."/>
            <person name="Brown C.T."/>
            <person name="Hug L.A."/>
            <person name="Sharon I."/>
            <person name="Castelle C.J."/>
            <person name="Probst A.J."/>
            <person name="Thomas B.C."/>
            <person name="Singh A."/>
            <person name="Wilkins M.J."/>
            <person name="Karaoz U."/>
            <person name="Brodie E.L."/>
            <person name="Williams K.H."/>
            <person name="Hubbard S.S."/>
            <person name="Banfield J.F."/>
        </authorList>
    </citation>
    <scope>NUCLEOTIDE SEQUENCE [LARGE SCALE GENOMIC DNA]</scope>
</reference>
<feature type="domain" description="RsdA/BaiN/AoA(So)-like Rossmann fold-like" evidence="4">
    <location>
        <begin position="8"/>
        <end position="416"/>
    </location>
</feature>
<dbReference type="InterPro" id="IPR057661">
    <property type="entry name" value="RsdA/BaiN/AoA(So)_Rossmann"/>
</dbReference>
<evidence type="ECO:0000259" key="4">
    <source>
        <dbReference type="Pfam" id="PF03486"/>
    </source>
</evidence>
<protein>
    <recommendedName>
        <fullName evidence="8">FAD-dependent oxidoreductase</fullName>
    </recommendedName>
</protein>
<keyword evidence="2" id="KW-0285">Flavoprotein</keyword>
<dbReference type="Gene3D" id="3.50.50.60">
    <property type="entry name" value="FAD/NAD(P)-binding domain"/>
    <property type="match status" value="1"/>
</dbReference>
<dbReference type="Pfam" id="PF22780">
    <property type="entry name" value="HI0933_like_1st"/>
    <property type="match status" value="1"/>
</dbReference>
<evidence type="ECO:0000256" key="1">
    <source>
        <dbReference type="ARBA" id="ARBA00001974"/>
    </source>
</evidence>
<dbReference type="PANTHER" id="PTHR42887">
    <property type="entry name" value="OS12G0638800 PROTEIN"/>
    <property type="match status" value="1"/>
</dbReference>
<dbReference type="PRINTS" id="PR00368">
    <property type="entry name" value="FADPNR"/>
</dbReference>
<dbReference type="InterPro" id="IPR023166">
    <property type="entry name" value="BaiN-like_dom_sf"/>
</dbReference>
<dbReference type="Proteomes" id="UP000176322">
    <property type="component" value="Unassembled WGS sequence"/>
</dbReference>
<dbReference type="NCBIfam" id="TIGR00275">
    <property type="entry name" value="aminoacetone oxidase family FAD-binding enzyme"/>
    <property type="match status" value="1"/>
</dbReference>
<dbReference type="SUPFAM" id="SSF51905">
    <property type="entry name" value="FAD/NAD(P)-binding domain"/>
    <property type="match status" value="1"/>
</dbReference>
<dbReference type="STRING" id="1798475.A2837_01875"/>